<keyword evidence="3" id="KW-1003">Cell membrane</keyword>
<name>A0ABW4KC04_9BACI</name>
<keyword evidence="5 7" id="KW-1133">Transmembrane helix</keyword>
<sequence length="288" mass="32383">MNTPEWLDIIVRSGILVFALFLLTKWLGKKQLSQLSFFEYVTGITIGSIAAEVSVGLDKDFIHGLYSMLIWAAIPIFAGILSIKSKKARDFIEGQETVVIQDGKIHEENLTKQKYTVEELMHLLRKKNAFQVSDVEFAVLEANGELSVLLKKEKQPVTPEDLNLEVAPVKVPQTVILEGKIMDAGLAGCGLTREWLDAELEKQGISLDNVYVGQVDAYGQFTADLYDDQIQLPQPQEKALLFSALKKSQSDLESFALSTDHKDAKEMYRKHSKKLAELVQKTEKYLIH</sequence>
<dbReference type="PANTHER" id="PTHR34582:SF7">
    <property type="entry name" value="UPF0702 TRANSMEMBRANE PROTEIN YDFS"/>
    <property type="match status" value="1"/>
</dbReference>
<feature type="transmembrane region" description="Helical" evidence="7">
    <location>
        <begin position="61"/>
        <end position="83"/>
    </location>
</feature>
<evidence type="ECO:0000256" key="3">
    <source>
        <dbReference type="ARBA" id="ARBA00022475"/>
    </source>
</evidence>
<proteinExistence type="inferred from homology"/>
<dbReference type="Pfam" id="PF07870">
    <property type="entry name" value="DUF1657"/>
    <property type="match status" value="1"/>
</dbReference>
<evidence type="ECO:0000313" key="9">
    <source>
        <dbReference type="EMBL" id="MFD1705319.1"/>
    </source>
</evidence>
<dbReference type="EMBL" id="JBHUEO010000002">
    <property type="protein sequence ID" value="MFD1705319.1"/>
    <property type="molecule type" value="Genomic_DNA"/>
</dbReference>
<evidence type="ECO:0000259" key="8">
    <source>
        <dbReference type="Pfam" id="PF04239"/>
    </source>
</evidence>
<gene>
    <name evidence="9" type="ORF">ACFSCZ_00965</name>
</gene>
<dbReference type="InterPro" id="IPR007353">
    <property type="entry name" value="DUF421"/>
</dbReference>
<comment type="subcellular location">
    <subcellularLocation>
        <location evidence="1">Cell membrane</location>
        <topology evidence="1">Multi-pass membrane protein</topology>
    </subcellularLocation>
</comment>
<comment type="similarity">
    <text evidence="2">Belongs to the UPF0702 family.</text>
</comment>
<organism evidence="9 10">
    <name type="scientific">Siminovitchia sediminis</name>
    <dbReference type="NCBI Taxonomy" id="1274353"/>
    <lineage>
        <taxon>Bacteria</taxon>
        <taxon>Bacillati</taxon>
        <taxon>Bacillota</taxon>
        <taxon>Bacilli</taxon>
        <taxon>Bacillales</taxon>
        <taxon>Bacillaceae</taxon>
        <taxon>Siminovitchia</taxon>
    </lineage>
</organism>
<protein>
    <submittedName>
        <fullName evidence="9">DUF421 domain-containing protein</fullName>
    </submittedName>
</protein>
<dbReference type="PANTHER" id="PTHR34582">
    <property type="entry name" value="UPF0702 TRANSMEMBRANE PROTEIN YCAP"/>
    <property type="match status" value="1"/>
</dbReference>
<dbReference type="Gene3D" id="3.30.240.20">
    <property type="entry name" value="bsu07140 like domains"/>
    <property type="match status" value="2"/>
</dbReference>
<evidence type="ECO:0000256" key="5">
    <source>
        <dbReference type="ARBA" id="ARBA00022989"/>
    </source>
</evidence>
<evidence type="ECO:0000256" key="7">
    <source>
        <dbReference type="SAM" id="Phobius"/>
    </source>
</evidence>
<comment type="caution">
    <text evidence="9">The sequence shown here is derived from an EMBL/GenBank/DDBJ whole genome shotgun (WGS) entry which is preliminary data.</text>
</comment>
<evidence type="ECO:0000256" key="2">
    <source>
        <dbReference type="ARBA" id="ARBA00006448"/>
    </source>
</evidence>
<evidence type="ECO:0000256" key="1">
    <source>
        <dbReference type="ARBA" id="ARBA00004651"/>
    </source>
</evidence>
<reference evidence="10" key="1">
    <citation type="journal article" date="2019" name="Int. J. Syst. Evol. Microbiol.">
        <title>The Global Catalogue of Microorganisms (GCM) 10K type strain sequencing project: providing services to taxonomists for standard genome sequencing and annotation.</title>
        <authorList>
            <consortium name="The Broad Institute Genomics Platform"/>
            <consortium name="The Broad Institute Genome Sequencing Center for Infectious Disease"/>
            <person name="Wu L."/>
            <person name="Ma J."/>
        </authorList>
    </citation>
    <scope>NUCLEOTIDE SEQUENCE [LARGE SCALE GENOMIC DNA]</scope>
    <source>
        <strain evidence="10">CGMCC 1.12295</strain>
    </source>
</reference>
<dbReference type="Proteomes" id="UP001597301">
    <property type="component" value="Unassembled WGS sequence"/>
</dbReference>
<feature type="transmembrane region" description="Helical" evidence="7">
    <location>
        <begin position="35"/>
        <end position="55"/>
    </location>
</feature>
<dbReference type="InterPro" id="IPR012452">
    <property type="entry name" value="DUF1657"/>
</dbReference>
<keyword evidence="6 7" id="KW-0472">Membrane</keyword>
<dbReference type="RefSeq" id="WP_380771634.1">
    <property type="nucleotide sequence ID" value="NZ_JBHUEO010000002.1"/>
</dbReference>
<keyword evidence="4 7" id="KW-0812">Transmembrane</keyword>
<feature type="transmembrane region" description="Helical" evidence="7">
    <location>
        <begin position="6"/>
        <end position="23"/>
    </location>
</feature>
<dbReference type="InterPro" id="IPR023090">
    <property type="entry name" value="UPF0702_alpha/beta_dom_sf"/>
</dbReference>
<feature type="domain" description="YetF C-terminal" evidence="8">
    <location>
        <begin position="84"/>
        <end position="215"/>
    </location>
</feature>
<evidence type="ECO:0000256" key="6">
    <source>
        <dbReference type="ARBA" id="ARBA00023136"/>
    </source>
</evidence>
<evidence type="ECO:0000256" key="4">
    <source>
        <dbReference type="ARBA" id="ARBA00022692"/>
    </source>
</evidence>
<evidence type="ECO:0000313" key="10">
    <source>
        <dbReference type="Proteomes" id="UP001597301"/>
    </source>
</evidence>
<dbReference type="Pfam" id="PF04239">
    <property type="entry name" value="DUF421"/>
    <property type="match status" value="1"/>
</dbReference>
<keyword evidence="10" id="KW-1185">Reference proteome</keyword>
<accession>A0ABW4KC04</accession>